<dbReference type="GO" id="GO:0016740">
    <property type="term" value="F:transferase activity"/>
    <property type="evidence" value="ECO:0007669"/>
    <property type="project" value="UniProtKB-KW"/>
</dbReference>
<dbReference type="InterPro" id="IPR036662">
    <property type="entry name" value="PTS_EIIA_man-typ_sf"/>
</dbReference>
<feature type="domain" description="PTS EIIA type-4" evidence="2">
    <location>
        <begin position="1"/>
        <end position="70"/>
    </location>
</feature>
<sequence>TDKVLVITDLLGGSVNNHWMNYVYEKKLTKKITVIAGMTLSLIMELSMNIEDYKLREKISMIIAESQKSIINCSELMEVEDND</sequence>
<reference evidence="3 4" key="1">
    <citation type="submission" date="2018-05" db="EMBL/GenBank/DDBJ databases">
        <title>Vancomycin-resistant Enterococcus faecium strain from Chelyabinsk, Russia.</title>
        <authorList>
            <person name="Gostev V."/>
            <person name="Goncharov A."/>
            <person name="Kolodzhieva V."/>
            <person name="Suvorov A."/>
            <person name="Sidorenko S."/>
            <person name="Zueva L."/>
        </authorList>
    </citation>
    <scope>NUCLEOTIDE SEQUENCE [LARGE SCALE GENOMIC DNA]</scope>
    <source>
        <strain evidence="3 4">20</strain>
    </source>
</reference>
<proteinExistence type="predicted"/>
<dbReference type="Pfam" id="PF03610">
    <property type="entry name" value="EIIA-man"/>
    <property type="match status" value="1"/>
</dbReference>
<organism evidence="3 4">
    <name type="scientific">Enterococcus faecium</name>
    <name type="common">Streptococcus faecium</name>
    <dbReference type="NCBI Taxonomy" id="1352"/>
    <lineage>
        <taxon>Bacteria</taxon>
        <taxon>Bacillati</taxon>
        <taxon>Bacillota</taxon>
        <taxon>Bacilli</taxon>
        <taxon>Lactobacillales</taxon>
        <taxon>Enterococcaceae</taxon>
        <taxon>Enterococcus</taxon>
    </lineage>
</organism>
<dbReference type="Gene3D" id="3.40.50.510">
    <property type="entry name" value="Phosphotransferase system, mannose-type IIA component"/>
    <property type="match status" value="1"/>
</dbReference>
<dbReference type="AlphaFoldDB" id="A0AB73TLA7"/>
<dbReference type="PANTHER" id="PTHR33799">
    <property type="entry name" value="PTS PERMEASE-RELATED-RELATED"/>
    <property type="match status" value="1"/>
</dbReference>
<dbReference type="InterPro" id="IPR004701">
    <property type="entry name" value="PTS_EIIA_man-typ"/>
</dbReference>
<feature type="non-terminal residue" evidence="3">
    <location>
        <position position="1"/>
    </location>
</feature>
<dbReference type="PROSITE" id="PS51096">
    <property type="entry name" value="PTS_EIIA_TYPE_4"/>
    <property type="match status" value="1"/>
</dbReference>
<dbReference type="InterPro" id="IPR051471">
    <property type="entry name" value="Bacterial_PTS_sugar_comp"/>
</dbReference>
<evidence type="ECO:0000256" key="1">
    <source>
        <dbReference type="ARBA" id="ARBA00022679"/>
    </source>
</evidence>
<dbReference type="EMBL" id="QHGU01000219">
    <property type="protein sequence ID" value="PZM51807.1"/>
    <property type="molecule type" value="Genomic_DNA"/>
</dbReference>
<accession>A0AB73TLA7</accession>
<evidence type="ECO:0000313" key="4">
    <source>
        <dbReference type="Proteomes" id="UP000249070"/>
    </source>
</evidence>
<evidence type="ECO:0000313" key="3">
    <source>
        <dbReference type="EMBL" id="PZM51807.1"/>
    </source>
</evidence>
<dbReference type="PANTHER" id="PTHR33799:SF1">
    <property type="entry name" value="PTS SYSTEM MANNOSE-SPECIFIC EIIAB COMPONENT-RELATED"/>
    <property type="match status" value="1"/>
</dbReference>
<protein>
    <submittedName>
        <fullName evidence="3">PTS N-acetylglucosamine transporter subunit IIBC</fullName>
    </submittedName>
</protein>
<dbReference type="SUPFAM" id="SSF53062">
    <property type="entry name" value="PTS system fructose IIA component-like"/>
    <property type="match status" value="1"/>
</dbReference>
<gene>
    <name evidence="3" type="ORF">DKP91_16285</name>
</gene>
<comment type="caution">
    <text evidence="3">The sequence shown here is derived from an EMBL/GenBank/DDBJ whole genome shotgun (WGS) entry which is preliminary data.</text>
</comment>
<dbReference type="GO" id="GO:0016020">
    <property type="term" value="C:membrane"/>
    <property type="evidence" value="ECO:0007669"/>
    <property type="project" value="InterPro"/>
</dbReference>
<name>A0AB73TLA7_ENTFC</name>
<keyword evidence="1" id="KW-0808">Transferase</keyword>
<dbReference type="GO" id="GO:0009401">
    <property type="term" value="P:phosphoenolpyruvate-dependent sugar phosphotransferase system"/>
    <property type="evidence" value="ECO:0007669"/>
    <property type="project" value="InterPro"/>
</dbReference>
<dbReference type="Proteomes" id="UP000249070">
    <property type="component" value="Unassembled WGS sequence"/>
</dbReference>
<evidence type="ECO:0000259" key="2">
    <source>
        <dbReference type="PROSITE" id="PS51096"/>
    </source>
</evidence>